<dbReference type="Pfam" id="PF07729">
    <property type="entry name" value="FCD"/>
    <property type="match status" value="1"/>
</dbReference>
<sequence length="249" mass="27177">MSLDHLPRHQGGADALARLLGQALLAGSWQPGEVFPRELDLCKHFEVSRNQVRNALASLTATGLIERTAGRGTRVCQISDWHLLDPLMSEWLAGLEAPDPKLVREIFAFRYSAEPVVASLAANAAVAADIAAIEQAFDGMRITASAQQAARHVEYDLAFHEAIYRASHNLVWRQMGHLLRPSIMALIQHSQHSVATLDDSLVRHGRVLAAIRAGQPQAAERAAREVLKRTAIDLGIVAEAADTLPSNER</sequence>
<dbReference type="PANTHER" id="PTHR43537:SF44">
    <property type="entry name" value="GNTR FAMILY REGULATORY PROTEIN"/>
    <property type="match status" value="1"/>
</dbReference>
<reference evidence="5 6" key="1">
    <citation type="submission" date="2017-08" db="EMBL/GenBank/DDBJ databases">
        <title>Halomonas alkalisoli sp. nov., isolated from saline alkaline soil.</title>
        <authorList>
            <person name="Wang D."/>
            <person name="Zhang G."/>
        </authorList>
    </citation>
    <scope>NUCLEOTIDE SEQUENCE [LARGE SCALE GENOMIC DNA]</scope>
    <source>
        <strain evidence="5 6">WRN001</strain>
    </source>
</reference>
<dbReference type="EMBL" id="NSKB01000005">
    <property type="protein sequence ID" value="PAU76242.1"/>
    <property type="molecule type" value="Genomic_DNA"/>
</dbReference>
<keyword evidence="1" id="KW-0805">Transcription regulation</keyword>
<dbReference type="CDD" id="cd07377">
    <property type="entry name" value="WHTH_GntR"/>
    <property type="match status" value="1"/>
</dbReference>
<dbReference type="PROSITE" id="PS50949">
    <property type="entry name" value="HTH_GNTR"/>
    <property type="match status" value="1"/>
</dbReference>
<keyword evidence="3" id="KW-0804">Transcription</keyword>
<comment type="caution">
    <text evidence="5">The sequence shown here is derived from an EMBL/GenBank/DDBJ whole genome shotgun (WGS) entry which is preliminary data.</text>
</comment>
<dbReference type="GO" id="GO:0003700">
    <property type="term" value="F:DNA-binding transcription factor activity"/>
    <property type="evidence" value="ECO:0007669"/>
    <property type="project" value="InterPro"/>
</dbReference>
<evidence type="ECO:0000313" key="5">
    <source>
        <dbReference type="EMBL" id="PAU76242.1"/>
    </source>
</evidence>
<dbReference type="GO" id="GO:0003677">
    <property type="term" value="F:DNA binding"/>
    <property type="evidence" value="ECO:0007669"/>
    <property type="project" value="UniProtKB-KW"/>
</dbReference>
<accession>A0A2A2EV56</accession>
<evidence type="ECO:0000256" key="1">
    <source>
        <dbReference type="ARBA" id="ARBA00023015"/>
    </source>
</evidence>
<keyword evidence="2" id="KW-0238">DNA-binding</keyword>
<dbReference type="InterPro" id="IPR011711">
    <property type="entry name" value="GntR_C"/>
</dbReference>
<dbReference type="Gene3D" id="1.10.10.10">
    <property type="entry name" value="Winged helix-like DNA-binding domain superfamily/Winged helix DNA-binding domain"/>
    <property type="match status" value="1"/>
</dbReference>
<evidence type="ECO:0000313" key="6">
    <source>
        <dbReference type="Proteomes" id="UP000217771"/>
    </source>
</evidence>
<dbReference type="OrthoDB" id="9028214at2"/>
<evidence type="ECO:0000256" key="2">
    <source>
        <dbReference type="ARBA" id="ARBA00023125"/>
    </source>
</evidence>
<dbReference type="SUPFAM" id="SSF48008">
    <property type="entry name" value="GntR ligand-binding domain-like"/>
    <property type="match status" value="1"/>
</dbReference>
<dbReference type="Proteomes" id="UP000217771">
    <property type="component" value="Unassembled WGS sequence"/>
</dbReference>
<dbReference type="InterPro" id="IPR036388">
    <property type="entry name" value="WH-like_DNA-bd_sf"/>
</dbReference>
<dbReference type="SMART" id="SM00895">
    <property type="entry name" value="FCD"/>
    <property type="match status" value="1"/>
</dbReference>
<dbReference type="AlphaFoldDB" id="A0A2A2EV56"/>
<protein>
    <submittedName>
        <fullName evidence="5">GntR family transcriptional regulator</fullName>
    </submittedName>
</protein>
<dbReference type="SUPFAM" id="SSF46785">
    <property type="entry name" value="Winged helix' DNA-binding domain"/>
    <property type="match status" value="1"/>
</dbReference>
<dbReference type="InterPro" id="IPR036390">
    <property type="entry name" value="WH_DNA-bd_sf"/>
</dbReference>
<name>A0A2A2EV56_9GAMM</name>
<evidence type="ECO:0000259" key="4">
    <source>
        <dbReference type="PROSITE" id="PS50949"/>
    </source>
</evidence>
<dbReference type="RefSeq" id="WP_095621710.1">
    <property type="nucleotide sequence ID" value="NZ_NSKB01000005.1"/>
</dbReference>
<dbReference type="Gene3D" id="1.20.120.530">
    <property type="entry name" value="GntR ligand-binding domain-like"/>
    <property type="match status" value="1"/>
</dbReference>
<gene>
    <name evidence="5" type="ORF">CK498_15335</name>
</gene>
<dbReference type="Pfam" id="PF00392">
    <property type="entry name" value="GntR"/>
    <property type="match status" value="1"/>
</dbReference>
<proteinExistence type="predicted"/>
<dbReference type="SMART" id="SM00345">
    <property type="entry name" value="HTH_GNTR"/>
    <property type="match status" value="1"/>
</dbReference>
<organism evidence="5 6">
    <name type="scientific">Halomonas salipaludis</name>
    <dbReference type="NCBI Taxonomy" id="2032625"/>
    <lineage>
        <taxon>Bacteria</taxon>
        <taxon>Pseudomonadati</taxon>
        <taxon>Pseudomonadota</taxon>
        <taxon>Gammaproteobacteria</taxon>
        <taxon>Oceanospirillales</taxon>
        <taxon>Halomonadaceae</taxon>
        <taxon>Halomonas</taxon>
    </lineage>
</organism>
<dbReference type="InterPro" id="IPR000524">
    <property type="entry name" value="Tscrpt_reg_HTH_GntR"/>
</dbReference>
<evidence type="ECO:0000256" key="3">
    <source>
        <dbReference type="ARBA" id="ARBA00023163"/>
    </source>
</evidence>
<dbReference type="PRINTS" id="PR00035">
    <property type="entry name" value="HTHGNTR"/>
</dbReference>
<keyword evidence="6" id="KW-1185">Reference proteome</keyword>
<dbReference type="InterPro" id="IPR008920">
    <property type="entry name" value="TF_FadR/GntR_C"/>
</dbReference>
<dbReference type="PANTHER" id="PTHR43537">
    <property type="entry name" value="TRANSCRIPTIONAL REGULATOR, GNTR FAMILY"/>
    <property type="match status" value="1"/>
</dbReference>
<feature type="domain" description="HTH gntR-type" evidence="4">
    <location>
        <begin position="10"/>
        <end position="78"/>
    </location>
</feature>